<dbReference type="Gene3D" id="3.90.380.10">
    <property type="entry name" value="Naphthalene 1,2-dioxygenase Alpha Subunit, Chain A, domain 1"/>
    <property type="match status" value="1"/>
</dbReference>
<evidence type="ECO:0000256" key="1">
    <source>
        <dbReference type="ARBA" id="ARBA00023002"/>
    </source>
</evidence>
<evidence type="ECO:0000259" key="2">
    <source>
        <dbReference type="Pfam" id="PF19298"/>
    </source>
</evidence>
<evidence type="ECO:0000313" key="3">
    <source>
        <dbReference type="EMBL" id="MBA4692968.1"/>
    </source>
</evidence>
<dbReference type="AlphaFoldDB" id="A0A838XUB3"/>
<evidence type="ECO:0000313" key="4">
    <source>
        <dbReference type="Proteomes" id="UP000551848"/>
    </source>
</evidence>
<accession>A0A838XUB3</accession>
<sequence length="290" mass="32929">MNSVFKEDVLTSDLPDRFPRGWFALGHQRDFPVGETKNIFGFNRKIKVLSTNDGISIDVGDGESWPVLERNQMILVWHDVEKGDPDYLPKKIDECYSDEWSDYGMASFVVKNNCRELIDNMADKGHFGPVHQAPFEGFWNEAKDHTYTQEMTADSPILGRDLFSQATYEGPAYMTTYMSAVHDGMKVESRLAVTHIPLTLTSFQINFGVMVKKVPGMSAEDEAAFIQGYVDANNYAFGQDVAIWENKIYIPDPVVCDGDGPLRKLRKWYGQFLVNRADVPSGLDLKKREF</sequence>
<comment type="caution">
    <text evidence="3">The sequence shown here is derived from an EMBL/GenBank/DDBJ whole genome shotgun (WGS) entry which is preliminary data.</text>
</comment>
<feature type="domain" description="3-ketosteroid-9-alpha-monooxygenase oxygenase component-like C-terminal" evidence="2">
    <location>
        <begin position="76"/>
        <end position="272"/>
    </location>
</feature>
<organism evidence="3 4">
    <name type="scientific">SAR86 cluster bacterium</name>
    <dbReference type="NCBI Taxonomy" id="2030880"/>
    <lineage>
        <taxon>Bacteria</taxon>
        <taxon>Pseudomonadati</taxon>
        <taxon>Pseudomonadota</taxon>
        <taxon>Gammaproteobacteria</taxon>
        <taxon>SAR86 cluster</taxon>
    </lineage>
</organism>
<proteinExistence type="predicted"/>
<dbReference type="Pfam" id="PF19298">
    <property type="entry name" value="KshA_C"/>
    <property type="match status" value="1"/>
</dbReference>
<dbReference type="GO" id="GO:0016491">
    <property type="term" value="F:oxidoreductase activity"/>
    <property type="evidence" value="ECO:0007669"/>
    <property type="project" value="UniProtKB-KW"/>
</dbReference>
<dbReference type="InterPro" id="IPR045605">
    <property type="entry name" value="KshA-like_C"/>
</dbReference>
<dbReference type="GO" id="GO:0008203">
    <property type="term" value="P:cholesterol metabolic process"/>
    <property type="evidence" value="ECO:0007669"/>
    <property type="project" value="InterPro"/>
</dbReference>
<dbReference type="EMBL" id="JACETL010000065">
    <property type="protein sequence ID" value="MBA4692968.1"/>
    <property type="molecule type" value="Genomic_DNA"/>
</dbReference>
<gene>
    <name evidence="3" type="ORF">H2072_04395</name>
</gene>
<name>A0A838XUB3_9GAMM</name>
<protein>
    <recommendedName>
        <fullName evidence="2">3-ketosteroid-9-alpha-monooxygenase oxygenase component-like C-terminal domain-containing protein</fullName>
    </recommendedName>
</protein>
<dbReference type="Proteomes" id="UP000551848">
    <property type="component" value="Unassembled WGS sequence"/>
</dbReference>
<reference evidence="3 4" key="1">
    <citation type="submission" date="2020-06" db="EMBL/GenBank/DDBJ databases">
        <title>Dysbiosis in marine aquaculture revealed through microbiome analysis: reverse ecology for environmental sustainability.</title>
        <authorList>
            <person name="Haro-Moreno J.M."/>
            <person name="Coutinho F.H."/>
            <person name="Zaragoza-Solas A."/>
            <person name="Picazo A."/>
            <person name="Almagro-Moreno S."/>
            <person name="Lopez-Perez M."/>
        </authorList>
    </citation>
    <scope>NUCLEOTIDE SEQUENCE [LARGE SCALE GENOMIC DNA]</scope>
    <source>
        <strain evidence="3">MCMED-G41</strain>
    </source>
</reference>
<dbReference type="SUPFAM" id="SSF55961">
    <property type="entry name" value="Bet v1-like"/>
    <property type="match status" value="1"/>
</dbReference>
<keyword evidence="1" id="KW-0560">Oxidoreductase</keyword>